<feature type="transmembrane region" description="Helical" evidence="7">
    <location>
        <begin position="67"/>
        <end position="86"/>
    </location>
</feature>
<evidence type="ECO:0000256" key="6">
    <source>
        <dbReference type="ARBA" id="ARBA00023136"/>
    </source>
</evidence>
<dbReference type="Pfam" id="PF03458">
    <property type="entry name" value="Gly_transporter"/>
    <property type="match status" value="2"/>
</dbReference>
<comment type="similarity">
    <text evidence="2">Belongs to the UPF0126 family.</text>
</comment>
<evidence type="ECO:0000259" key="8">
    <source>
        <dbReference type="Pfam" id="PF03458"/>
    </source>
</evidence>
<evidence type="ECO:0000256" key="4">
    <source>
        <dbReference type="ARBA" id="ARBA00022692"/>
    </source>
</evidence>
<evidence type="ECO:0000313" key="10">
    <source>
        <dbReference type="Proteomes" id="UP000464507"/>
    </source>
</evidence>
<feature type="domain" description="Glycine transporter" evidence="8">
    <location>
        <begin position="99"/>
        <end position="171"/>
    </location>
</feature>
<comment type="subcellular location">
    <subcellularLocation>
        <location evidence="1">Cell membrane</location>
        <topology evidence="1">Multi-pass membrane protein</topology>
    </subcellularLocation>
</comment>
<feature type="domain" description="Glycine transporter" evidence="8">
    <location>
        <begin position="11"/>
        <end position="87"/>
    </location>
</feature>
<reference evidence="9 10" key="1">
    <citation type="submission" date="2016-09" db="EMBL/GenBank/DDBJ databases">
        <title>Complete genome sequence of microbes from the polar regions.</title>
        <authorList>
            <person name="Liao L."/>
            <person name="Chen B."/>
        </authorList>
    </citation>
    <scope>NUCLEOTIDE SEQUENCE [LARGE SCALE GENOMIC DNA]</scope>
    <source>
        <strain evidence="9 10">ZS314</strain>
    </source>
</reference>
<dbReference type="GO" id="GO:0005886">
    <property type="term" value="C:plasma membrane"/>
    <property type="evidence" value="ECO:0007669"/>
    <property type="project" value="UniProtKB-SubCell"/>
</dbReference>
<feature type="transmembrane region" description="Helical" evidence="7">
    <location>
        <begin position="117"/>
        <end position="139"/>
    </location>
</feature>
<organism evidence="9 10">
    <name type="scientific">Marisediminicola antarctica</name>
    <dbReference type="NCBI Taxonomy" id="674079"/>
    <lineage>
        <taxon>Bacteria</taxon>
        <taxon>Bacillati</taxon>
        <taxon>Actinomycetota</taxon>
        <taxon>Actinomycetes</taxon>
        <taxon>Micrococcales</taxon>
        <taxon>Microbacteriaceae</taxon>
        <taxon>Marisediminicola</taxon>
    </lineage>
</organism>
<evidence type="ECO:0000256" key="1">
    <source>
        <dbReference type="ARBA" id="ARBA00004651"/>
    </source>
</evidence>
<accession>A0A7L5AHP1</accession>
<dbReference type="AlphaFoldDB" id="A0A7L5AHP1"/>
<keyword evidence="4 7" id="KW-0812">Transmembrane</keyword>
<gene>
    <name evidence="9" type="ORF">BHD05_09390</name>
</gene>
<name>A0A7L5AHP1_9MICO</name>
<evidence type="ECO:0000256" key="3">
    <source>
        <dbReference type="ARBA" id="ARBA00022475"/>
    </source>
</evidence>
<dbReference type="KEGG" id="mant:BHD05_09390"/>
<feature type="transmembrane region" description="Helical" evidence="7">
    <location>
        <begin position="12"/>
        <end position="29"/>
    </location>
</feature>
<evidence type="ECO:0000256" key="2">
    <source>
        <dbReference type="ARBA" id="ARBA00008193"/>
    </source>
</evidence>
<evidence type="ECO:0000256" key="5">
    <source>
        <dbReference type="ARBA" id="ARBA00022989"/>
    </source>
</evidence>
<dbReference type="OrthoDB" id="9791874at2"/>
<dbReference type="Proteomes" id="UP000464507">
    <property type="component" value="Chromosome"/>
</dbReference>
<feature type="transmembrane region" description="Helical" evidence="7">
    <location>
        <begin position="93"/>
        <end position="111"/>
    </location>
</feature>
<keyword evidence="10" id="KW-1185">Reference proteome</keyword>
<keyword evidence="6 7" id="KW-0472">Membrane</keyword>
<feature type="transmembrane region" description="Helical" evidence="7">
    <location>
        <begin position="151"/>
        <end position="170"/>
    </location>
</feature>
<dbReference type="PANTHER" id="PTHR30506:SF3">
    <property type="entry name" value="UPF0126 INNER MEMBRANE PROTEIN YADS-RELATED"/>
    <property type="match status" value="1"/>
</dbReference>
<proteinExistence type="inferred from homology"/>
<keyword evidence="3" id="KW-1003">Cell membrane</keyword>
<evidence type="ECO:0000256" key="7">
    <source>
        <dbReference type="SAM" id="Phobius"/>
    </source>
</evidence>
<evidence type="ECO:0000313" key="9">
    <source>
        <dbReference type="EMBL" id="QHO69827.1"/>
    </source>
</evidence>
<feature type="transmembrane region" description="Helical" evidence="7">
    <location>
        <begin position="36"/>
        <end position="55"/>
    </location>
</feature>
<protein>
    <recommendedName>
        <fullName evidence="8">Glycine transporter domain-containing protein</fullName>
    </recommendedName>
</protein>
<feature type="transmembrane region" description="Helical" evidence="7">
    <location>
        <begin position="182"/>
        <end position="204"/>
    </location>
</feature>
<sequence>MDEAIFEIPLWWELLAVGVGALMGALFASRFKDHHLDLLGVSIIGVSTGLGGGVLRDLVLSVPVATFQSNWYLIVAVSASLLGMLLERLLKRLNTLFTVVDALNLGLFAALGATKGIAFGVPAVPAALLGVITAVGGSILRDVLMVTPVELLKVGPLYATAAIIGTTTLVTTTTIGVPFLPAAITCVVVTFVARMVGFTFGLRLPEQRRLGPLRRPSRLGRPEGPDAPSA</sequence>
<dbReference type="PANTHER" id="PTHR30506">
    <property type="entry name" value="INNER MEMBRANE PROTEIN"/>
    <property type="match status" value="1"/>
</dbReference>
<dbReference type="InterPro" id="IPR005115">
    <property type="entry name" value="Gly_transporter"/>
</dbReference>
<dbReference type="EMBL" id="CP017146">
    <property type="protein sequence ID" value="QHO69827.1"/>
    <property type="molecule type" value="Genomic_DNA"/>
</dbReference>
<dbReference type="RefSeq" id="WP_161886202.1">
    <property type="nucleotide sequence ID" value="NZ_CP017146.1"/>
</dbReference>
<keyword evidence="5 7" id="KW-1133">Transmembrane helix</keyword>